<reference evidence="6 7" key="1">
    <citation type="journal article" date="2018" name="Int. J. Syst. Evol. Microbiol.">
        <title>Rubneribacter badeniensis gen. nov., sp. nov. and Enteroscipio rubneri gen. nov., sp. nov., new members of the Eggerthellaceae isolated from human faeces.</title>
        <authorList>
            <person name="Danylec N."/>
            <person name="Gobl A."/>
            <person name="Stoll D.A."/>
            <person name="Hetzer B."/>
            <person name="Kulling S.E."/>
            <person name="Huch M."/>
        </authorList>
    </citation>
    <scope>NUCLEOTIDE SEQUENCE [LARGE SCALE GENOMIC DNA]</scope>
    <source>
        <strain evidence="6 7">ResAG-85</strain>
    </source>
</reference>
<feature type="transmembrane region" description="Helical" evidence="4">
    <location>
        <begin position="288"/>
        <end position="309"/>
    </location>
</feature>
<evidence type="ECO:0000313" key="7">
    <source>
        <dbReference type="Proteomes" id="UP000236488"/>
    </source>
</evidence>
<dbReference type="SUPFAM" id="SSF46894">
    <property type="entry name" value="C-terminal effector domain of the bipartite response regulators"/>
    <property type="match status" value="1"/>
</dbReference>
<feature type="domain" description="HTH luxR-type" evidence="5">
    <location>
        <begin position="493"/>
        <end position="558"/>
    </location>
</feature>
<dbReference type="SMART" id="SM00421">
    <property type="entry name" value="HTH_LUXR"/>
    <property type="match status" value="1"/>
</dbReference>
<proteinExistence type="predicted"/>
<dbReference type="Gene3D" id="1.10.10.10">
    <property type="entry name" value="Winged helix-like DNA-binding domain superfamily/Winged helix DNA-binding domain"/>
    <property type="match status" value="1"/>
</dbReference>
<dbReference type="AlphaFoldDB" id="A0A2K2U5Z7"/>
<dbReference type="PROSITE" id="PS50043">
    <property type="entry name" value="HTH_LUXR_2"/>
    <property type="match status" value="1"/>
</dbReference>
<dbReference type="PANTHER" id="PTHR44688">
    <property type="entry name" value="DNA-BINDING TRANSCRIPTIONAL ACTIVATOR DEVR_DOSR"/>
    <property type="match status" value="1"/>
</dbReference>
<sequence>MTCGAAPAFSRFALIRPIHQPILGCFLDIARICSALVRNHPFRHRFTLYTVRQGGSGMSSRMRGKRPEGRVGSHEMLAAAAGFGFFKSAQIMAYTTAMSSGSESFMLLSDIDFNIVSSFFIIGLNFAIAIAAYRKQMQHPRMPIVAPTLCFIATNLLSFSGLLDTMQPIPRLALICLMYAVGSVPLILAWMGTFADMESTVSPKAIALGMLVGTIFPLALSRSCAEVNLAAITCLAIVSMLLFRMLNRQKPADALGSLSNSDDPSTSAAPPASVPDYARSLASISDGLVCLLVLGCAMNAVSGFMLVGGIDFEGSASTSNLGMLIAQVVFCLVVHFAPRLPHVSIVYRILFPVFTGLLILWPFLGQEYLPFLSVALVMGHKFVSCAVMCLIVNEGARARLNPYTFMGIAIVLIRLSVLLGMQLGSLLGTKGHFDLPLAAVLVAALAIWILSFALLPTTRFAKENDLIESARSLKNAPRTDTPFDNAPNLDFEQIAERQGLTNREREILSYLARGRSATYIGKELYLSPNTVRGHTKNIYAKLSVHSKQELIDLVEQKHPPAPLQ</sequence>
<evidence type="ECO:0000313" key="6">
    <source>
        <dbReference type="EMBL" id="PNV65746.1"/>
    </source>
</evidence>
<dbReference type="CDD" id="cd06170">
    <property type="entry name" value="LuxR_C_like"/>
    <property type="match status" value="1"/>
</dbReference>
<feature type="transmembrane region" description="Helical" evidence="4">
    <location>
        <begin position="169"/>
        <end position="193"/>
    </location>
</feature>
<organism evidence="6 7">
    <name type="scientific">Rubneribacter badeniensis</name>
    <dbReference type="NCBI Taxonomy" id="2070688"/>
    <lineage>
        <taxon>Bacteria</taxon>
        <taxon>Bacillati</taxon>
        <taxon>Actinomycetota</taxon>
        <taxon>Coriobacteriia</taxon>
        <taxon>Eggerthellales</taxon>
        <taxon>Eggerthellaceae</taxon>
        <taxon>Rubneribacter</taxon>
    </lineage>
</organism>
<protein>
    <submittedName>
        <fullName evidence="6">LuxR family transcriptional regulator</fullName>
    </submittedName>
</protein>
<feature type="transmembrane region" description="Helical" evidence="4">
    <location>
        <begin position="227"/>
        <end position="246"/>
    </location>
</feature>
<feature type="transmembrane region" description="Helical" evidence="4">
    <location>
        <begin position="435"/>
        <end position="455"/>
    </location>
</feature>
<keyword evidence="1" id="KW-0805">Transcription regulation</keyword>
<feature type="transmembrane region" description="Helical" evidence="4">
    <location>
        <begin position="71"/>
        <end position="93"/>
    </location>
</feature>
<evidence type="ECO:0000256" key="4">
    <source>
        <dbReference type="SAM" id="Phobius"/>
    </source>
</evidence>
<dbReference type="PANTHER" id="PTHR44688:SF16">
    <property type="entry name" value="DNA-BINDING TRANSCRIPTIONAL ACTIVATOR DEVR_DOSR"/>
    <property type="match status" value="1"/>
</dbReference>
<dbReference type="PRINTS" id="PR00038">
    <property type="entry name" value="HTHLUXR"/>
</dbReference>
<gene>
    <name evidence="6" type="ORF">C2L80_04880</name>
</gene>
<dbReference type="PROSITE" id="PS00622">
    <property type="entry name" value="HTH_LUXR_1"/>
    <property type="match status" value="1"/>
</dbReference>
<dbReference type="Proteomes" id="UP000236488">
    <property type="component" value="Unassembled WGS sequence"/>
</dbReference>
<keyword evidence="3" id="KW-0804">Transcription</keyword>
<dbReference type="GO" id="GO:0006355">
    <property type="term" value="P:regulation of DNA-templated transcription"/>
    <property type="evidence" value="ECO:0007669"/>
    <property type="project" value="InterPro"/>
</dbReference>
<evidence type="ECO:0000256" key="3">
    <source>
        <dbReference type="ARBA" id="ARBA00023163"/>
    </source>
</evidence>
<name>A0A2K2U5Z7_9ACTN</name>
<dbReference type="InterPro" id="IPR036388">
    <property type="entry name" value="WH-like_DNA-bd_sf"/>
</dbReference>
<feature type="transmembrane region" description="Helical" evidence="4">
    <location>
        <begin position="370"/>
        <end position="391"/>
    </location>
</feature>
<keyword evidence="2" id="KW-0238">DNA-binding</keyword>
<evidence type="ECO:0000256" key="1">
    <source>
        <dbReference type="ARBA" id="ARBA00023015"/>
    </source>
</evidence>
<dbReference type="EMBL" id="PPEL01000018">
    <property type="protein sequence ID" value="PNV65746.1"/>
    <property type="molecule type" value="Genomic_DNA"/>
</dbReference>
<evidence type="ECO:0000256" key="2">
    <source>
        <dbReference type="ARBA" id="ARBA00023125"/>
    </source>
</evidence>
<keyword evidence="4" id="KW-0472">Membrane</keyword>
<feature type="transmembrane region" description="Helical" evidence="4">
    <location>
        <begin position="113"/>
        <end position="132"/>
    </location>
</feature>
<keyword evidence="4" id="KW-1133">Transmembrane helix</keyword>
<feature type="transmembrane region" description="Helical" evidence="4">
    <location>
        <begin position="403"/>
        <end position="423"/>
    </location>
</feature>
<keyword evidence="4" id="KW-0812">Transmembrane</keyword>
<dbReference type="Pfam" id="PF00196">
    <property type="entry name" value="GerE"/>
    <property type="match status" value="1"/>
</dbReference>
<feature type="transmembrane region" description="Helical" evidence="4">
    <location>
        <begin position="345"/>
        <end position="364"/>
    </location>
</feature>
<dbReference type="InterPro" id="IPR000792">
    <property type="entry name" value="Tscrpt_reg_LuxR_C"/>
</dbReference>
<comment type="caution">
    <text evidence="6">The sequence shown here is derived from an EMBL/GenBank/DDBJ whole genome shotgun (WGS) entry which is preliminary data.</text>
</comment>
<accession>A0A2K2U5Z7</accession>
<feature type="transmembrane region" description="Helical" evidence="4">
    <location>
        <begin position="321"/>
        <end position="338"/>
    </location>
</feature>
<keyword evidence="7" id="KW-1185">Reference proteome</keyword>
<evidence type="ECO:0000259" key="5">
    <source>
        <dbReference type="PROSITE" id="PS50043"/>
    </source>
</evidence>
<dbReference type="GO" id="GO:0003677">
    <property type="term" value="F:DNA binding"/>
    <property type="evidence" value="ECO:0007669"/>
    <property type="project" value="UniProtKB-KW"/>
</dbReference>
<dbReference type="InterPro" id="IPR016032">
    <property type="entry name" value="Sig_transdc_resp-reg_C-effctor"/>
</dbReference>